<protein>
    <submittedName>
        <fullName evidence="2">Uncharacterized protein</fullName>
    </submittedName>
</protein>
<keyword evidence="3" id="KW-1185">Reference proteome</keyword>
<sequence length="85" mass="9311">MAMHGNPNHGQPCMTPSHGVATSFGFGNELRPFGGGLGLQWRRRKAGNRSFIPLHPLLRPERRLVLDLHKGSDEEPVESDGAGQE</sequence>
<comment type="caution">
    <text evidence="2">The sequence shown here is derived from an EMBL/GenBank/DDBJ whole genome shotgun (WGS) entry which is preliminary data.</text>
</comment>
<feature type="region of interest" description="Disordered" evidence="1">
    <location>
        <begin position="1"/>
        <end position="26"/>
    </location>
</feature>
<reference evidence="2" key="1">
    <citation type="submission" date="2017-07" db="EMBL/GenBank/DDBJ databases">
        <title>Taro Niue Genome Assembly and Annotation.</title>
        <authorList>
            <person name="Atibalentja N."/>
            <person name="Keating K."/>
            <person name="Fields C.J."/>
        </authorList>
    </citation>
    <scope>NUCLEOTIDE SEQUENCE</scope>
    <source>
        <strain evidence="2">Niue_2</strain>
        <tissue evidence="2">Leaf</tissue>
    </source>
</reference>
<gene>
    <name evidence="2" type="ORF">Taro_022118</name>
</gene>
<dbReference type="AlphaFoldDB" id="A0A843VAE0"/>
<proteinExistence type="predicted"/>
<accession>A0A843VAE0</accession>
<evidence type="ECO:0000313" key="2">
    <source>
        <dbReference type="EMBL" id="MQL89543.1"/>
    </source>
</evidence>
<evidence type="ECO:0000256" key="1">
    <source>
        <dbReference type="SAM" id="MobiDB-lite"/>
    </source>
</evidence>
<name>A0A843VAE0_COLES</name>
<dbReference type="EMBL" id="NMUH01001158">
    <property type="protein sequence ID" value="MQL89543.1"/>
    <property type="molecule type" value="Genomic_DNA"/>
</dbReference>
<organism evidence="2 3">
    <name type="scientific">Colocasia esculenta</name>
    <name type="common">Wild taro</name>
    <name type="synonym">Arum esculentum</name>
    <dbReference type="NCBI Taxonomy" id="4460"/>
    <lineage>
        <taxon>Eukaryota</taxon>
        <taxon>Viridiplantae</taxon>
        <taxon>Streptophyta</taxon>
        <taxon>Embryophyta</taxon>
        <taxon>Tracheophyta</taxon>
        <taxon>Spermatophyta</taxon>
        <taxon>Magnoliopsida</taxon>
        <taxon>Liliopsida</taxon>
        <taxon>Araceae</taxon>
        <taxon>Aroideae</taxon>
        <taxon>Colocasieae</taxon>
        <taxon>Colocasia</taxon>
    </lineage>
</organism>
<dbReference type="Proteomes" id="UP000652761">
    <property type="component" value="Unassembled WGS sequence"/>
</dbReference>
<evidence type="ECO:0000313" key="3">
    <source>
        <dbReference type="Proteomes" id="UP000652761"/>
    </source>
</evidence>